<dbReference type="SMART" id="SM00406">
    <property type="entry name" value="IGv"/>
    <property type="match status" value="1"/>
</dbReference>
<dbReference type="GO" id="GO:0005102">
    <property type="term" value="F:signaling receptor binding"/>
    <property type="evidence" value="ECO:0007669"/>
    <property type="project" value="TreeGrafter"/>
</dbReference>
<evidence type="ECO:0000256" key="2">
    <source>
        <dbReference type="ARBA" id="ARBA00023136"/>
    </source>
</evidence>
<protein>
    <recommendedName>
        <fullName evidence="4">Ig-like domain-containing protein</fullName>
    </recommendedName>
</protein>
<dbReference type="InterPro" id="IPR036179">
    <property type="entry name" value="Ig-like_dom_sf"/>
</dbReference>
<dbReference type="InterPro" id="IPR007110">
    <property type="entry name" value="Ig-like_dom"/>
</dbReference>
<dbReference type="OMA" id="IGVVEWN"/>
<name>A0A3P8TTB0_AMPPE</name>
<dbReference type="AlphaFoldDB" id="A0A3P8TTB0"/>
<dbReference type="GO" id="GO:0001817">
    <property type="term" value="P:regulation of cytokine production"/>
    <property type="evidence" value="ECO:0007669"/>
    <property type="project" value="TreeGrafter"/>
</dbReference>
<evidence type="ECO:0000259" key="4">
    <source>
        <dbReference type="PROSITE" id="PS50835"/>
    </source>
</evidence>
<dbReference type="Proteomes" id="UP000265080">
    <property type="component" value="Chromosome 23"/>
</dbReference>
<dbReference type="PROSITE" id="PS50835">
    <property type="entry name" value="IG_LIKE"/>
    <property type="match status" value="1"/>
</dbReference>
<dbReference type="InterPro" id="IPR013106">
    <property type="entry name" value="Ig_V-set"/>
</dbReference>
<evidence type="ECO:0000313" key="5">
    <source>
        <dbReference type="Ensembl" id="ENSAPEP00000027851.1"/>
    </source>
</evidence>
<dbReference type="PANTHER" id="PTHR24100:SF151">
    <property type="entry name" value="ICOS LIGAND"/>
    <property type="match status" value="1"/>
</dbReference>
<evidence type="ECO:0000313" key="6">
    <source>
        <dbReference type="Proteomes" id="UP000265080"/>
    </source>
</evidence>
<evidence type="ECO:0000256" key="1">
    <source>
        <dbReference type="ARBA" id="ARBA00004370"/>
    </source>
</evidence>
<organism evidence="5 6">
    <name type="scientific">Amphiprion percula</name>
    <name type="common">Orange clownfish</name>
    <name type="synonym">Lutjanus percula</name>
    <dbReference type="NCBI Taxonomy" id="161767"/>
    <lineage>
        <taxon>Eukaryota</taxon>
        <taxon>Metazoa</taxon>
        <taxon>Chordata</taxon>
        <taxon>Craniata</taxon>
        <taxon>Vertebrata</taxon>
        <taxon>Euteleostomi</taxon>
        <taxon>Actinopterygii</taxon>
        <taxon>Neopterygii</taxon>
        <taxon>Teleostei</taxon>
        <taxon>Neoteleostei</taxon>
        <taxon>Acanthomorphata</taxon>
        <taxon>Ovalentaria</taxon>
        <taxon>Pomacentridae</taxon>
        <taxon>Amphiprion</taxon>
    </lineage>
</organism>
<reference evidence="5" key="2">
    <citation type="submission" date="2025-08" db="UniProtKB">
        <authorList>
            <consortium name="Ensembl"/>
        </authorList>
    </citation>
    <scope>IDENTIFICATION</scope>
</reference>
<sequence>NQMGHTCCVWCHSNHLFTEKITVDVGQNVTLPCKVPNNQRPIGVVEWNRSDQETGNRKCFFLLSYQIPSFKHRVQLSDPRMKDGDVSVTVKNVTSSDSGEYECSFYISRKHRSRRATDFSYTVKLMVVDGESDMKLISTPLYLLIHRCNIRRTSGTFIFTRKQHNFSYVSI</sequence>
<keyword evidence="3" id="KW-0393">Immunoglobulin domain</keyword>
<keyword evidence="6" id="KW-1185">Reference proteome</keyword>
<evidence type="ECO:0000256" key="3">
    <source>
        <dbReference type="ARBA" id="ARBA00023319"/>
    </source>
</evidence>
<keyword evidence="2" id="KW-0472">Membrane</keyword>
<dbReference type="PANTHER" id="PTHR24100">
    <property type="entry name" value="BUTYROPHILIN"/>
    <property type="match status" value="1"/>
</dbReference>
<reference evidence="5 6" key="1">
    <citation type="submission" date="2018-03" db="EMBL/GenBank/DDBJ databases">
        <title>Finding Nemo's genes: A chromosome-scale reference assembly of the genome of the orange clownfish Amphiprion percula.</title>
        <authorList>
            <person name="Lehmann R."/>
        </authorList>
    </citation>
    <scope>NUCLEOTIDE SEQUENCE</scope>
</reference>
<dbReference type="GO" id="GO:0050852">
    <property type="term" value="P:T cell receptor signaling pathway"/>
    <property type="evidence" value="ECO:0007669"/>
    <property type="project" value="TreeGrafter"/>
</dbReference>
<dbReference type="GeneTree" id="ENSGT00940000176982"/>
<proteinExistence type="predicted"/>
<dbReference type="SUPFAM" id="SSF48726">
    <property type="entry name" value="Immunoglobulin"/>
    <property type="match status" value="1"/>
</dbReference>
<reference evidence="5" key="3">
    <citation type="submission" date="2025-09" db="UniProtKB">
        <authorList>
            <consortium name="Ensembl"/>
        </authorList>
    </citation>
    <scope>IDENTIFICATION</scope>
</reference>
<dbReference type="InterPro" id="IPR050504">
    <property type="entry name" value="IgSF_BTN/MOG"/>
</dbReference>
<accession>A0A3P8TTB0</accession>
<dbReference type="InterPro" id="IPR013783">
    <property type="entry name" value="Ig-like_fold"/>
</dbReference>
<dbReference type="GO" id="GO:0009897">
    <property type="term" value="C:external side of plasma membrane"/>
    <property type="evidence" value="ECO:0007669"/>
    <property type="project" value="TreeGrafter"/>
</dbReference>
<dbReference type="Gene3D" id="2.60.40.10">
    <property type="entry name" value="Immunoglobulins"/>
    <property type="match status" value="1"/>
</dbReference>
<dbReference type="Pfam" id="PF07686">
    <property type="entry name" value="V-set"/>
    <property type="match status" value="1"/>
</dbReference>
<comment type="subcellular location">
    <subcellularLocation>
        <location evidence="1">Membrane</location>
    </subcellularLocation>
</comment>
<dbReference type="SMART" id="SM00409">
    <property type="entry name" value="IG"/>
    <property type="match status" value="1"/>
</dbReference>
<dbReference type="InterPro" id="IPR003599">
    <property type="entry name" value="Ig_sub"/>
</dbReference>
<feature type="domain" description="Ig-like" evidence="4">
    <location>
        <begin position="26"/>
        <end position="120"/>
    </location>
</feature>
<dbReference type="Ensembl" id="ENSAPET00000028589.1">
    <property type="protein sequence ID" value="ENSAPEP00000027851.1"/>
    <property type="gene ID" value="ENSAPEG00000019768.1"/>
</dbReference>